<dbReference type="RefSeq" id="WP_142454341.1">
    <property type="nucleotide sequence ID" value="NZ_FXTP01000007.1"/>
</dbReference>
<name>A0A521D4D2_9BACT</name>
<dbReference type="OrthoDB" id="9803461at2"/>
<keyword evidence="6" id="KW-1185">Reference proteome</keyword>
<dbReference type="GO" id="GO:0016810">
    <property type="term" value="F:hydrolase activity, acting on carbon-nitrogen (but not peptide) bonds"/>
    <property type="evidence" value="ECO:0007669"/>
    <property type="project" value="InterPro"/>
</dbReference>
<dbReference type="InterPro" id="IPR051398">
    <property type="entry name" value="Polysacch_Deacetylase"/>
</dbReference>
<dbReference type="SUPFAM" id="SSF88713">
    <property type="entry name" value="Glycoside hydrolase/deacetylase"/>
    <property type="match status" value="1"/>
</dbReference>
<feature type="chain" id="PRO_5021770010" evidence="3">
    <location>
        <begin position="22"/>
        <end position="434"/>
    </location>
</feature>
<dbReference type="CDD" id="cd10967">
    <property type="entry name" value="CE4_GLA_like_6s"/>
    <property type="match status" value="1"/>
</dbReference>
<evidence type="ECO:0000256" key="1">
    <source>
        <dbReference type="ARBA" id="ARBA00004613"/>
    </source>
</evidence>
<evidence type="ECO:0000259" key="4">
    <source>
        <dbReference type="PROSITE" id="PS51677"/>
    </source>
</evidence>
<evidence type="ECO:0000313" key="6">
    <source>
        <dbReference type="Proteomes" id="UP000317557"/>
    </source>
</evidence>
<dbReference type="InterPro" id="IPR002509">
    <property type="entry name" value="NODB_dom"/>
</dbReference>
<gene>
    <name evidence="5" type="ORF">SAMN06265219_10797</name>
</gene>
<comment type="subcellular location">
    <subcellularLocation>
        <location evidence="1">Secreted</location>
    </subcellularLocation>
</comment>
<sequence length="434" mass="48112">MKYPSVILILFSLLCTQHIKAQSAGDNYEIATWQGFGEAAVSYTFDDNYGNQLDVMVPMFNEYGYQLTLFTFTNAFISANYEGLSEAAAQGHEIGSHTVTHRNLSDLSDEEQIEELANSKATLEDNISGYSVHTIAYPFCVPGNNDITSQYYIAARGCSGQIVSNDPSNAMNISSMVIGTEGHETTEDFNNRVNAAARTKGWVVFLGHGSDGEGGYSEVSSREIKGNLDYMAEGDTRFWVSSFGNVFKYSQERESASFTELSASESQIELELTDELDNEVYDVALTVRRELPQDWDSASVSQNEESLDARIVTLDGSRFVEFNAVPDQGTITIENQVATSNELIDKADSFNLIQNYPNPFNPSTKISFHLPVNSEVSLRVFDTLGREVATLIDNRKGPGLHNVHFDASHLSSGLYIYQLNAGDFMETRKMMLVK</sequence>
<dbReference type="InterPro" id="IPR011330">
    <property type="entry name" value="Glyco_hydro/deAcase_b/a-brl"/>
</dbReference>
<dbReference type="NCBIfam" id="TIGR04183">
    <property type="entry name" value="Por_Secre_tail"/>
    <property type="match status" value="1"/>
</dbReference>
<proteinExistence type="predicted"/>
<dbReference type="PANTHER" id="PTHR34216">
    <property type="match status" value="1"/>
</dbReference>
<dbReference type="Pfam" id="PF18962">
    <property type="entry name" value="Por_Secre_tail"/>
    <property type="match status" value="1"/>
</dbReference>
<dbReference type="Gene3D" id="3.20.20.370">
    <property type="entry name" value="Glycoside hydrolase/deacetylase"/>
    <property type="match status" value="1"/>
</dbReference>
<dbReference type="Proteomes" id="UP000317557">
    <property type="component" value="Unassembled WGS sequence"/>
</dbReference>
<accession>A0A521D4D2</accession>
<evidence type="ECO:0000256" key="3">
    <source>
        <dbReference type="SAM" id="SignalP"/>
    </source>
</evidence>
<feature type="signal peptide" evidence="3">
    <location>
        <begin position="1"/>
        <end position="21"/>
    </location>
</feature>
<dbReference type="PANTHER" id="PTHR34216:SF3">
    <property type="entry name" value="POLY-BETA-1,6-N-ACETYL-D-GLUCOSAMINE N-DEACETYLASE"/>
    <property type="match status" value="1"/>
</dbReference>
<evidence type="ECO:0000256" key="2">
    <source>
        <dbReference type="ARBA" id="ARBA00022729"/>
    </source>
</evidence>
<reference evidence="5 6" key="1">
    <citation type="submission" date="2017-05" db="EMBL/GenBank/DDBJ databases">
        <authorList>
            <person name="Varghese N."/>
            <person name="Submissions S."/>
        </authorList>
    </citation>
    <scope>NUCLEOTIDE SEQUENCE [LARGE SCALE GENOMIC DNA]</scope>
    <source>
        <strain evidence="5 6">DSM 21985</strain>
    </source>
</reference>
<dbReference type="Pfam" id="PF01522">
    <property type="entry name" value="Polysacc_deac_1"/>
    <property type="match status" value="1"/>
</dbReference>
<dbReference type="GO" id="GO:0005975">
    <property type="term" value="P:carbohydrate metabolic process"/>
    <property type="evidence" value="ECO:0007669"/>
    <property type="project" value="InterPro"/>
</dbReference>
<protein>
    <submittedName>
        <fullName evidence="5">Por secretion system C-terminal sorting domain-containing protein</fullName>
    </submittedName>
</protein>
<feature type="domain" description="NodB homology" evidence="4">
    <location>
        <begin position="39"/>
        <end position="239"/>
    </location>
</feature>
<dbReference type="AlphaFoldDB" id="A0A521D4D2"/>
<dbReference type="PROSITE" id="PS51677">
    <property type="entry name" value="NODB"/>
    <property type="match status" value="1"/>
</dbReference>
<dbReference type="InterPro" id="IPR026444">
    <property type="entry name" value="Secre_tail"/>
</dbReference>
<keyword evidence="2 3" id="KW-0732">Signal</keyword>
<evidence type="ECO:0000313" key="5">
    <source>
        <dbReference type="EMBL" id="SMO66515.1"/>
    </source>
</evidence>
<dbReference type="EMBL" id="FXTP01000007">
    <property type="protein sequence ID" value="SMO66515.1"/>
    <property type="molecule type" value="Genomic_DNA"/>
</dbReference>
<dbReference type="Gene3D" id="2.60.40.4070">
    <property type="match status" value="1"/>
</dbReference>
<dbReference type="GO" id="GO:0005576">
    <property type="term" value="C:extracellular region"/>
    <property type="evidence" value="ECO:0007669"/>
    <property type="project" value="UniProtKB-SubCell"/>
</dbReference>
<organism evidence="5 6">
    <name type="scientific">Gracilimonas mengyeensis</name>
    <dbReference type="NCBI Taxonomy" id="1302730"/>
    <lineage>
        <taxon>Bacteria</taxon>
        <taxon>Pseudomonadati</taxon>
        <taxon>Balneolota</taxon>
        <taxon>Balneolia</taxon>
        <taxon>Balneolales</taxon>
        <taxon>Balneolaceae</taxon>
        <taxon>Gracilimonas</taxon>
    </lineage>
</organism>